<name>A0AAD9R5L7_ACRCE</name>
<proteinExistence type="predicted"/>
<accession>A0AAD9R5L7</accession>
<comment type="caution">
    <text evidence="1">The sequence shown here is derived from an EMBL/GenBank/DDBJ whole genome shotgun (WGS) entry which is preliminary data.</text>
</comment>
<keyword evidence="2" id="KW-1185">Reference proteome</keyword>
<organism evidence="1 2">
    <name type="scientific">Acropora cervicornis</name>
    <name type="common">Staghorn coral</name>
    <dbReference type="NCBI Taxonomy" id="6130"/>
    <lineage>
        <taxon>Eukaryota</taxon>
        <taxon>Metazoa</taxon>
        <taxon>Cnidaria</taxon>
        <taxon>Anthozoa</taxon>
        <taxon>Hexacorallia</taxon>
        <taxon>Scleractinia</taxon>
        <taxon>Astrocoeniina</taxon>
        <taxon>Acroporidae</taxon>
        <taxon>Acropora</taxon>
    </lineage>
</organism>
<evidence type="ECO:0000313" key="1">
    <source>
        <dbReference type="EMBL" id="KAK2573295.1"/>
    </source>
</evidence>
<protein>
    <submittedName>
        <fullName evidence="1">Uncharacterized protein</fullName>
    </submittedName>
</protein>
<reference evidence="1" key="1">
    <citation type="journal article" date="2023" name="G3 (Bethesda)">
        <title>Whole genome assembly and annotation of the endangered Caribbean coral Acropora cervicornis.</title>
        <authorList>
            <person name="Selwyn J.D."/>
            <person name="Vollmer S.V."/>
        </authorList>
    </citation>
    <scope>NUCLEOTIDE SEQUENCE</scope>
    <source>
        <strain evidence="1">K2</strain>
    </source>
</reference>
<reference evidence="1" key="2">
    <citation type="journal article" date="2023" name="Science">
        <title>Genomic signatures of disease resistance in endangered staghorn corals.</title>
        <authorList>
            <person name="Vollmer S.V."/>
            <person name="Selwyn J.D."/>
            <person name="Despard B.A."/>
            <person name="Roesel C.L."/>
        </authorList>
    </citation>
    <scope>NUCLEOTIDE SEQUENCE</scope>
    <source>
        <strain evidence="1">K2</strain>
    </source>
</reference>
<dbReference type="EMBL" id="JARQWQ010000002">
    <property type="protein sequence ID" value="KAK2573295.1"/>
    <property type="molecule type" value="Genomic_DNA"/>
</dbReference>
<dbReference type="AlphaFoldDB" id="A0AAD9R5L7"/>
<sequence length="60" mass="7138">MNHVRLVRLEEVFGTKLLLAFLLPEKKRASVTKLKNQFKEPARSTYNDRQLKQVSRKLRI</sequence>
<dbReference type="Proteomes" id="UP001249851">
    <property type="component" value="Unassembled WGS sequence"/>
</dbReference>
<evidence type="ECO:0000313" key="2">
    <source>
        <dbReference type="Proteomes" id="UP001249851"/>
    </source>
</evidence>
<gene>
    <name evidence="1" type="ORF">P5673_000935</name>
</gene>